<gene>
    <name evidence="4" type="ordered locus">Ornrh_1480</name>
</gene>
<dbReference type="STRING" id="867902.Ornrh_1480"/>
<protein>
    <submittedName>
        <fullName evidence="4">rRNA methylase, putative, group 3</fullName>
    </submittedName>
</protein>
<keyword evidence="5" id="KW-1185">Reference proteome</keyword>
<evidence type="ECO:0000259" key="3">
    <source>
        <dbReference type="SMART" id="SM00967"/>
    </source>
</evidence>
<dbReference type="Pfam" id="PF08032">
    <property type="entry name" value="SpoU_sub_bind"/>
    <property type="match status" value="1"/>
</dbReference>
<dbReference type="InterPro" id="IPR029028">
    <property type="entry name" value="Alpha/beta_knot_MTases"/>
</dbReference>
<dbReference type="InterPro" id="IPR029064">
    <property type="entry name" value="Ribosomal_eL30-like_sf"/>
</dbReference>
<dbReference type="NCBIfam" id="TIGR00186">
    <property type="entry name" value="rRNA_methyl_3"/>
    <property type="match status" value="1"/>
</dbReference>
<proteinExistence type="predicted"/>
<dbReference type="SUPFAM" id="SSF75217">
    <property type="entry name" value="alpha/beta knot"/>
    <property type="match status" value="1"/>
</dbReference>
<dbReference type="Pfam" id="PF00588">
    <property type="entry name" value="SpoU_methylase"/>
    <property type="match status" value="1"/>
</dbReference>
<dbReference type="Proteomes" id="UP000006051">
    <property type="component" value="Chromosome"/>
</dbReference>
<dbReference type="GeneID" id="97258129"/>
<dbReference type="PATRIC" id="fig|867902.3.peg.1451"/>
<dbReference type="Gene3D" id="3.40.1280.10">
    <property type="match status" value="1"/>
</dbReference>
<dbReference type="GO" id="GO:0005829">
    <property type="term" value="C:cytosol"/>
    <property type="evidence" value="ECO:0007669"/>
    <property type="project" value="TreeGrafter"/>
</dbReference>
<dbReference type="SMART" id="SM00967">
    <property type="entry name" value="SpoU_sub_bind"/>
    <property type="match status" value="1"/>
</dbReference>
<dbReference type="HOGENOM" id="CLU_021322_0_1_10"/>
<dbReference type="InterPro" id="IPR004441">
    <property type="entry name" value="rRNA_MeTrfase_TrmH"/>
</dbReference>
<reference evidence="4 5" key="1">
    <citation type="submission" date="2012-06" db="EMBL/GenBank/DDBJ databases">
        <title>The complete genome of Ornithobacterium rhinotracheale DSM 15997.</title>
        <authorList>
            <consortium name="US DOE Joint Genome Institute (JGI-PGF)"/>
            <person name="Lucas S."/>
            <person name="Copeland A."/>
            <person name="Lapidus A."/>
            <person name="Goodwin L."/>
            <person name="Pitluck S."/>
            <person name="Peters L."/>
            <person name="Mikhailova N."/>
            <person name="Teshima H."/>
            <person name="Kyrpides N."/>
            <person name="Mavromatis K."/>
            <person name="Pagani I."/>
            <person name="Ivanova N."/>
            <person name="Ovchinnikova G."/>
            <person name="Zeytun A."/>
            <person name="Detter J.C."/>
            <person name="Han C."/>
            <person name="Land M."/>
            <person name="Hauser L."/>
            <person name="Markowitz V."/>
            <person name="Cheng J.-F."/>
            <person name="Hugenholtz P."/>
            <person name="Woyke T."/>
            <person name="Wu D."/>
            <person name="Lang E."/>
            <person name="Kopitz M."/>
            <person name="Brambilla E."/>
            <person name="Klenk H.-P."/>
            <person name="Eisen J.A."/>
        </authorList>
    </citation>
    <scope>NUCLEOTIDE SEQUENCE [LARGE SCALE GENOMIC DNA]</scope>
    <source>
        <strain evidence="5">ATCC 51463 / DSM 15997 / CCUG 23171 / LMG 9086</strain>
    </source>
</reference>
<organism evidence="4 5">
    <name type="scientific">Ornithobacterium rhinotracheale (strain ATCC 51463 / DSM 15997 / CCUG 23171 / CIP 104009 / LMG 9086)</name>
    <dbReference type="NCBI Taxonomy" id="867902"/>
    <lineage>
        <taxon>Bacteria</taxon>
        <taxon>Pseudomonadati</taxon>
        <taxon>Bacteroidota</taxon>
        <taxon>Flavobacteriia</taxon>
        <taxon>Flavobacteriales</taxon>
        <taxon>Weeksellaceae</taxon>
        <taxon>Ornithobacterium</taxon>
    </lineage>
</organism>
<keyword evidence="1 4" id="KW-0489">Methyltransferase</keyword>
<evidence type="ECO:0000256" key="2">
    <source>
        <dbReference type="ARBA" id="ARBA00022679"/>
    </source>
</evidence>
<dbReference type="GO" id="GO:0008173">
    <property type="term" value="F:RNA methyltransferase activity"/>
    <property type="evidence" value="ECO:0007669"/>
    <property type="project" value="InterPro"/>
</dbReference>
<dbReference type="CDD" id="cd18103">
    <property type="entry name" value="SpoU-like_RlmB"/>
    <property type="match status" value="1"/>
</dbReference>
<dbReference type="PANTHER" id="PTHR46429:SF1">
    <property type="entry name" value="23S RRNA (GUANOSINE-2'-O-)-METHYLTRANSFERASE RLMB"/>
    <property type="match status" value="1"/>
</dbReference>
<accession>I4A119</accession>
<sequence length="246" mass="26862">MKNDNKIFGLHPVLEAIDSGKTIDKLFVQKGLQGELASEVLRKARALGIPMQYVPVQKLNKLTRKNHQGIFGYLSPIEFYKIDQILPLVYEKGENPFFLILDRLSDVRNFGAIARTAECCGVHAIVVPERGAAAINEDALKTSAGALFKIPVCREKSLKEVVSFLQLSGVSVVCATEKTDDTIYNTDLTKPLAIVMGNEGDGVGEELLAKADHLAKLPMLGEIGSLNVSVACGAFLYEAIRQRDFA</sequence>
<dbReference type="AlphaFoldDB" id="I4A119"/>
<dbReference type="eggNOG" id="COG0566">
    <property type="taxonomic scope" value="Bacteria"/>
</dbReference>
<evidence type="ECO:0000256" key="1">
    <source>
        <dbReference type="ARBA" id="ARBA00022603"/>
    </source>
</evidence>
<dbReference type="InterPro" id="IPR001537">
    <property type="entry name" value="SpoU_MeTrfase"/>
</dbReference>
<dbReference type="GO" id="GO:0006396">
    <property type="term" value="P:RNA processing"/>
    <property type="evidence" value="ECO:0007669"/>
    <property type="project" value="InterPro"/>
</dbReference>
<dbReference type="GO" id="GO:0003723">
    <property type="term" value="F:RNA binding"/>
    <property type="evidence" value="ECO:0007669"/>
    <property type="project" value="InterPro"/>
</dbReference>
<evidence type="ECO:0000313" key="4">
    <source>
        <dbReference type="EMBL" id="AFL97653.1"/>
    </source>
</evidence>
<dbReference type="Gene3D" id="3.30.1330.30">
    <property type="match status" value="1"/>
</dbReference>
<dbReference type="InterPro" id="IPR029026">
    <property type="entry name" value="tRNA_m1G_MTases_N"/>
</dbReference>
<evidence type="ECO:0000313" key="5">
    <source>
        <dbReference type="Proteomes" id="UP000006051"/>
    </source>
</evidence>
<feature type="domain" description="RNA 2-O ribose methyltransferase substrate binding" evidence="3">
    <location>
        <begin position="6"/>
        <end position="80"/>
    </location>
</feature>
<name>I4A119_ORNRL</name>
<dbReference type="GO" id="GO:0032259">
    <property type="term" value="P:methylation"/>
    <property type="evidence" value="ECO:0007669"/>
    <property type="project" value="UniProtKB-KW"/>
</dbReference>
<dbReference type="KEGG" id="orh:Ornrh_1480"/>
<dbReference type="RefSeq" id="WP_014791215.1">
    <property type="nucleotide sequence ID" value="NC_018016.1"/>
</dbReference>
<dbReference type="SUPFAM" id="SSF55315">
    <property type="entry name" value="L30e-like"/>
    <property type="match status" value="1"/>
</dbReference>
<dbReference type="InterPro" id="IPR013123">
    <property type="entry name" value="SpoU_subst-bd"/>
</dbReference>
<dbReference type="EMBL" id="CP003283">
    <property type="protein sequence ID" value="AFL97653.1"/>
    <property type="molecule type" value="Genomic_DNA"/>
</dbReference>
<keyword evidence="2" id="KW-0808">Transferase</keyword>
<dbReference type="PANTHER" id="PTHR46429">
    <property type="entry name" value="23S RRNA (GUANOSINE-2'-O-)-METHYLTRANSFERASE RLMB"/>
    <property type="match status" value="1"/>
</dbReference>
<dbReference type="GeneID" id="71568730"/>